<feature type="region of interest" description="Disordered" evidence="1">
    <location>
        <begin position="92"/>
        <end position="111"/>
    </location>
</feature>
<dbReference type="OrthoDB" id="10522532at2759"/>
<feature type="region of interest" description="Disordered" evidence="1">
    <location>
        <begin position="1"/>
        <end position="27"/>
    </location>
</feature>
<name>A0A368FNL5_ANCCA</name>
<dbReference type="AlphaFoldDB" id="A0A368FNL5"/>
<gene>
    <name evidence="2" type="ORF">ANCCAN_21765</name>
</gene>
<comment type="caution">
    <text evidence="2">The sequence shown here is derived from an EMBL/GenBank/DDBJ whole genome shotgun (WGS) entry which is preliminary data.</text>
</comment>
<feature type="compositionally biased region" description="Basic and acidic residues" evidence="1">
    <location>
        <begin position="14"/>
        <end position="27"/>
    </location>
</feature>
<sequence>MAPRRSSRSRARRTREVKVQKHNRTEHPSQLVQAIGDRSDTEINQTDLSPFALEIRRNPHIMKLNAQPLRRSPRLVGKVIDYRPMLGMRVPKPRKELSSTTPRNPATRRRNRVTCMIRESNTRSVSHVLGSAQRSAPIRMSAEETPQGRKRKKKERRRAAPPQAGAVQHMDTPLRAGNGSRSCGVLSLNTSLNVGSETSQKDGIPQRRTKQLVLVRTTTTRTCNHENMTHDEIVASRNRAICGRWLTMVRTAFQELRNYPQPFSMQDIRNVVTCNFPGVDSEQFKSAVDQLIHRVTECYGSSGIRRDPEVAHALSYE</sequence>
<reference evidence="2 3" key="1">
    <citation type="submission" date="2014-10" db="EMBL/GenBank/DDBJ databases">
        <title>Draft genome of the hookworm Ancylostoma caninum.</title>
        <authorList>
            <person name="Mitreva M."/>
        </authorList>
    </citation>
    <scope>NUCLEOTIDE SEQUENCE [LARGE SCALE GENOMIC DNA]</scope>
    <source>
        <strain evidence="2 3">Baltimore</strain>
    </source>
</reference>
<evidence type="ECO:0000256" key="1">
    <source>
        <dbReference type="SAM" id="MobiDB-lite"/>
    </source>
</evidence>
<evidence type="ECO:0000313" key="3">
    <source>
        <dbReference type="Proteomes" id="UP000252519"/>
    </source>
</evidence>
<proteinExistence type="predicted"/>
<dbReference type="Proteomes" id="UP000252519">
    <property type="component" value="Unassembled WGS sequence"/>
</dbReference>
<feature type="region of interest" description="Disordered" evidence="1">
    <location>
        <begin position="127"/>
        <end position="181"/>
    </location>
</feature>
<keyword evidence="3" id="KW-1185">Reference proteome</keyword>
<evidence type="ECO:0000313" key="2">
    <source>
        <dbReference type="EMBL" id="RCN32430.1"/>
    </source>
</evidence>
<feature type="compositionally biased region" description="Basic residues" evidence="1">
    <location>
        <begin position="148"/>
        <end position="159"/>
    </location>
</feature>
<feature type="compositionally biased region" description="Basic residues" evidence="1">
    <location>
        <begin position="1"/>
        <end position="13"/>
    </location>
</feature>
<organism evidence="2 3">
    <name type="scientific">Ancylostoma caninum</name>
    <name type="common">Dog hookworm</name>
    <dbReference type="NCBI Taxonomy" id="29170"/>
    <lineage>
        <taxon>Eukaryota</taxon>
        <taxon>Metazoa</taxon>
        <taxon>Ecdysozoa</taxon>
        <taxon>Nematoda</taxon>
        <taxon>Chromadorea</taxon>
        <taxon>Rhabditida</taxon>
        <taxon>Rhabditina</taxon>
        <taxon>Rhabditomorpha</taxon>
        <taxon>Strongyloidea</taxon>
        <taxon>Ancylostomatidae</taxon>
        <taxon>Ancylostomatinae</taxon>
        <taxon>Ancylostoma</taxon>
    </lineage>
</organism>
<accession>A0A368FNL5</accession>
<dbReference type="EMBL" id="JOJR01001094">
    <property type="protein sequence ID" value="RCN32430.1"/>
    <property type="molecule type" value="Genomic_DNA"/>
</dbReference>
<protein>
    <submittedName>
        <fullName evidence="2">Uncharacterized protein</fullName>
    </submittedName>
</protein>